<name>U7V8Y3_9FUSO</name>
<comment type="caution">
    <text evidence="2">The sequence shown here is derived from an EMBL/GenBank/DDBJ whole genome shotgun (WGS) entry which is preliminary data.</text>
</comment>
<dbReference type="STRING" id="1319815.HMPREF0202_02132"/>
<keyword evidence="3" id="KW-1185">Reference proteome</keyword>
<protein>
    <recommendedName>
        <fullName evidence="1">YgjP-like metallopeptidase domain-containing protein</fullName>
    </recommendedName>
</protein>
<accession>U7V8Y3</accession>
<proteinExistence type="predicted"/>
<organism evidence="2 3">
    <name type="scientific">Cetobacterium somerae ATCC BAA-474</name>
    <dbReference type="NCBI Taxonomy" id="1319815"/>
    <lineage>
        <taxon>Bacteria</taxon>
        <taxon>Fusobacteriati</taxon>
        <taxon>Fusobacteriota</taxon>
        <taxon>Fusobacteriia</taxon>
        <taxon>Fusobacteriales</taxon>
        <taxon>Fusobacteriaceae</taxon>
        <taxon>Cetobacterium</taxon>
    </lineage>
</organism>
<dbReference type="eggNOG" id="COG1451">
    <property type="taxonomic scope" value="Bacteria"/>
</dbReference>
<dbReference type="EMBL" id="AXZF01000094">
    <property type="protein sequence ID" value="ERT67976.1"/>
    <property type="molecule type" value="Genomic_DNA"/>
</dbReference>
<dbReference type="PANTHER" id="PTHR30399:SF1">
    <property type="entry name" value="UTP PYROPHOSPHATASE"/>
    <property type="match status" value="1"/>
</dbReference>
<evidence type="ECO:0000313" key="3">
    <source>
        <dbReference type="Proteomes" id="UP000017081"/>
    </source>
</evidence>
<dbReference type="CDD" id="cd07344">
    <property type="entry name" value="M48_yhfN_like"/>
    <property type="match status" value="1"/>
</dbReference>
<evidence type="ECO:0000313" key="2">
    <source>
        <dbReference type="EMBL" id="ERT67976.1"/>
    </source>
</evidence>
<dbReference type="AlphaFoldDB" id="U7V8Y3"/>
<dbReference type="PANTHER" id="PTHR30399">
    <property type="entry name" value="UNCHARACTERIZED PROTEIN YGJP"/>
    <property type="match status" value="1"/>
</dbReference>
<dbReference type="Gene3D" id="3.30.2010.10">
    <property type="entry name" value="Metalloproteases ('zincins'), catalytic domain"/>
    <property type="match status" value="1"/>
</dbReference>
<dbReference type="InterPro" id="IPR053136">
    <property type="entry name" value="UTP_pyrophosphatase-like"/>
</dbReference>
<dbReference type="Pfam" id="PF01863">
    <property type="entry name" value="YgjP-like"/>
    <property type="match status" value="1"/>
</dbReference>
<dbReference type="HOGENOM" id="CLU_065947_1_1_0"/>
<dbReference type="Proteomes" id="UP000017081">
    <property type="component" value="Unassembled WGS sequence"/>
</dbReference>
<evidence type="ECO:0000259" key="1">
    <source>
        <dbReference type="Pfam" id="PF01863"/>
    </source>
</evidence>
<feature type="domain" description="YgjP-like metallopeptidase" evidence="1">
    <location>
        <begin position="20"/>
        <end position="227"/>
    </location>
</feature>
<reference evidence="2 3" key="1">
    <citation type="submission" date="2013-08" db="EMBL/GenBank/DDBJ databases">
        <authorList>
            <person name="Weinstock G."/>
            <person name="Sodergren E."/>
            <person name="Wylie T."/>
            <person name="Fulton L."/>
            <person name="Fulton R."/>
            <person name="Fronick C."/>
            <person name="O'Laughlin M."/>
            <person name="Godfrey J."/>
            <person name="Miner T."/>
            <person name="Herter B."/>
            <person name="Appelbaum E."/>
            <person name="Cordes M."/>
            <person name="Lek S."/>
            <person name="Wollam A."/>
            <person name="Pepin K.H."/>
            <person name="Palsikar V.B."/>
            <person name="Mitreva M."/>
            <person name="Wilson R.K."/>
        </authorList>
    </citation>
    <scope>NUCLEOTIDE SEQUENCE [LARGE SCALE GENOMIC DNA]</scope>
    <source>
        <strain evidence="2 3">ATCC BAA-474</strain>
    </source>
</reference>
<dbReference type="PATRIC" id="fig|1319815.3.peg.2052"/>
<gene>
    <name evidence="2" type="ORF">HMPREF0202_02132</name>
</gene>
<sequence length="228" mass="27258">MISKGEFMKYNVQITKKNIKNIILKVKSDGTVTLSVPKRTPNTFIESFLKSKNEWILKNLEKVTKISTKSVDKSYKNGDNIEYLGKIYILKIFKSSYNNIEITDGFFKVFTNKEINSKNIETLIYNWYKKNALKIFEISLNKYSNLIGEKFSNFKIRKMKRRWGSCRFITKVITLNIELIKKPIECIDYVAFHEIAHLRYPHHQKEFWNFISLYMPDWKVRKERLDKI</sequence>
<dbReference type="InterPro" id="IPR002725">
    <property type="entry name" value="YgjP-like_metallopeptidase"/>
</dbReference>